<protein>
    <recommendedName>
        <fullName evidence="4">DUF4421 domain-containing protein</fullName>
    </recommendedName>
</protein>
<feature type="chain" id="PRO_5020449485" description="DUF4421 domain-containing protein" evidence="1">
    <location>
        <begin position="22"/>
        <end position="298"/>
    </location>
</feature>
<dbReference type="Proteomes" id="UP000292262">
    <property type="component" value="Unassembled WGS sequence"/>
</dbReference>
<proteinExistence type="predicted"/>
<reference evidence="2 3" key="1">
    <citation type="submission" date="2019-02" db="EMBL/GenBank/DDBJ databases">
        <title>Genomic Encyclopedia of Type Strains, Phase IV (KMG-IV): sequencing the most valuable type-strain genomes for metagenomic binning, comparative biology and taxonomic classification.</title>
        <authorList>
            <person name="Goeker M."/>
        </authorList>
    </citation>
    <scope>NUCLEOTIDE SEQUENCE [LARGE SCALE GENOMIC DNA]</scope>
    <source>
        <strain evidence="2 3">DSM 17196</strain>
    </source>
</reference>
<dbReference type="Gene3D" id="2.40.160.20">
    <property type="match status" value="1"/>
</dbReference>
<keyword evidence="3" id="KW-1185">Reference proteome</keyword>
<evidence type="ECO:0000313" key="2">
    <source>
        <dbReference type="EMBL" id="RZT00228.1"/>
    </source>
</evidence>
<accession>A0A4Q7PIY4</accession>
<evidence type="ECO:0000313" key="3">
    <source>
        <dbReference type="Proteomes" id="UP000292262"/>
    </source>
</evidence>
<comment type="caution">
    <text evidence="2">The sequence shown here is derived from an EMBL/GenBank/DDBJ whole genome shotgun (WGS) entry which is preliminary data.</text>
</comment>
<dbReference type="OrthoDB" id="1114906at2"/>
<dbReference type="EMBL" id="SGXE01000001">
    <property type="protein sequence ID" value="RZT00228.1"/>
    <property type="molecule type" value="Genomic_DNA"/>
</dbReference>
<gene>
    <name evidence="2" type="ORF">EV197_1464</name>
</gene>
<feature type="signal peptide" evidence="1">
    <location>
        <begin position="1"/>
        <end position="21"/>
    </location>
</feature>
<dbReference type="AlphaFoldDB" id="A0A4Q7PIY4"/>
<evidence type="ECO:0000256" key="1">
    <source>
        <dbReference type="SAM" id="SignalP"/>
    </source>
</evidence>
<keyword evidence="1" id="KW-0732">Signal</keyword>
<organism evidence="2 3">
    <name type="scientific">Aquimarina brevivitae</name>
    <dbReference type="NCBI Taxonomy" id="323412"/>
    <lineage>
        <taxon>Bacteria</taxon>
        <taxon>Pseudomonadati</taxon>
        <taxon>Bacteroidota</taxon>
        <taxon>Flavobacteriia</taxon>
        <taxon>Flavobacteriales</taxon>
        <taxon>Flavobacteriaceae</taxon>
        <taxon>Aquimarina</taxon>
    </lineage>
</organism>
<sequence length="298" mass="34720">MKATKNILLFFLVHSFFAVYGQSTDLARLEYTNIPLQGSDNQFSRFRISGNIPFKLNDKGSYLVIETQYRYHSLQVKDPVPFIDPQGLDALQTYGLALGYTFKINQNWRFGAKFGTRMSSNFEASGIEADDFRYTGSFYFIRTSDKSLLPLKSRLIVGVQYSNPASIRFPLPILNYYRRFKPRWSFALGTPKSNIKYFFNEKNTLQLFVSLDQFYANLQNDRIITQNGLTQIAENISLITVVNALGYEHYFTEHLLYYAYAGYTLLNEIRLRDKDQEDVYILNDQNTFYFRSGIKIKI</sequence>
<name>A0A4Q7PIY4_9FLAO</name>
<dbReference type="RefSeq" id="WP_130286017.1">
    <property type="nucleotide sequence ID" value="NZ_SGXE01000001.1"/>
</dbReference>
<evidence type="ECO:0008006" key="4">
    <source>
        <dbReference type="Google" id="ProtNLM"/>
    </source>
</evidence>